<dbReference type="EMBL" id="DF967973">
    <property type="protein sequence ID" value="GAP16078.1"/>
    <property type="molecule type" value="Genomic_DNA"/>
</dbReference>
<gene>
    <name evidence="1" type="ORF">LARV_03874</name>
</gene>
<protein>
    <submittedName>
        <fullName evidence="1">Predicted DNA alkylation repair enzyme</fullName>
    </submittedName>
</protein>
<dbReference type="RefSeq" id="WP_075075461.1">
    <property type="nucleotide sequence ID" value="NZ_DF967973.1"/>
</dbReference>
<keyword evidence="2" id="KW-1185">Reference proteome</keyword>
<dbReference type="InterPro" id="IPR014825">
    <property type="entry name" value="DNA_alkylation"/>
</dbReference>
<evidence type="ECO:0000313" key="1">
    <source>
        <dbReference type="EMBL" id="GAP16078.1"/>
    </source>
</evidence>
<dbReference type="AlphaFoldDB" id="A0A0K8MXU8"/>
<organism evidence="1">
    <name type="scientific">Longilinea arvoryzae</name>
    <dbReference type="NCBI Taxonomy" id="360412"/>
    <lineage>
        <taxon>Bacteria</taxon>
        <taxon>Bacillati</taxon>
        <taxon>Chloroflexota</taxon>
        <taxon>Anaerolineae</taxon>
        <taxon>Anaerolineales</taxon>
        <taxon>Anaerolineaceae</taxon>
        <taxon>Longilinea</taxon>
    </lineage>
</organism>
<dbReference type="SUPFAM" id="SSF48371">
    <property type="entry name" value="ARM repeat"/>
    <property type="match status" value="1"/>
</dbReference>
<dbReference type="PANTHER" id="PTHR34070">
    <property type="entry name" value="ARMADILLO-TYPE FOLD"/>
    <property type="match status" value="1"/>
</dbReference>
<dbReference type="Gene3D" id="1.25.10.90">
    <property type="match status" value="1"/>
</dbReference>
<dbReference type="OrthoDB" id="9775346at2"/>
<dbReference type="Proteomes" id="UP000055060">
    <property type="component" value="Unassembled WGS sequence"/>
</dbReference>
<sequence>MVAEIANAIQEIQQLTNAKALDAYYRKGYAKMPADPESFVAACDELVSSGNWRAFWLVTLWIKRRQSAYELAYFDVYQKWLLEHIRSWGACDVFCYRVLNPMIEKFPQLFDAALTWAHSEKVYVRRASAVCLIQSTRASFRVNAEFNRVETICDLLKDDPHIHIQKAVGWLLKYAYLTHPGEVEGYLRANLSTLSRTTFRYALEKMPPATRVDFMRL</sequence>
<dbReference type="CDD" id="cd06561">
    <property type="entry name" value="AlkD_like"/>
    <property type="match status" value="1"/>
</dbReference>
<dbReference type="Pfam" id="PF08713">
    <property type="entry name" value="DNA_alkylation"/>
    <property type="match status" value="1"/>
</dbReference>
<proteinExistence type="predicted"/>
<dbReference type="PANTHER" id="PTHR34070:SF1">
    <property type="entry name" value="DNA ALKYLATION REPAIR PROTEIN"/>
    <property type="match status" value="1"/>
</dbReference>
<dbReference type="InterPro" id="IPR016024">
    <property type="entry name" value="ARM-type_fold"/>
</dbReference>
<reference evidence="1" key="1">
    <citation type="submission" date="2015-07" db="EMBL/GenBank/DDBJ databases">
        <title>Draft Genome Sequences of Anaerolinea thermolimosa IMO-1, Bellilinea caldifistulae GOMI-1, Leptolinea tardivitalis YMTK-2, Levilinea saccharolytica KIBI-1,Longilinea arvoryzae KOME-1, Previously Described as Members of the Anaerolineaceae (Chloroflexi).</title>
        <authorList>
            <person name="Sekiguchi Y."/>
            <person name="Ohashi A."/>
            <person name="Matsuura N."/>
            <person name="Tourlousse M.D."/>
        </authorList>
    </citation>
    <scope>NUCLEOTIDE SEQUENCE [LARGE SCALE GENOMIC DNA]</scope>
    <source>
        <strain evidence="1">KOME-1</strain>
    </source>
</reference>
<accession>A0A0K8MXU8</accession>
<evidence type="ECO:0000313" key="2">
    <source>
        <dbReference type="Proteomes" id="UP000055060"/>
    </source>
</evidence>
<name>A0A0K8MXU8_9CHLR</name>
<dbReference type="STRING" id="360412.LARV_03874"/>